<dbReference type="EnsemblMetazoa" id="HelroT162802">
    <property type="protein sequence ID" value="HelroP162802"/>
    <property type="gene ID" value="HelroG162802"/>
</dbReference>
<accession>T1ET65</accession>
<feature type="compositionally biased region" description="Basic and acidic residues" evidence="1">
    <location>
        <begin position="24"/>
        <end position="35"/>
    </location>
</feature>
<dbReference type="AlphaFoldDB" id="T1ET65"/>
<dbReference type="RefSeq" id="XP_009023149.1">
    <property type="nucleotide sequence ID" value="XM_009024901.1"/>
</dbReference>
<feature type="compositionally biased region" description="Polar residues" evidence="1">
    <location>
        <begin position="13"/>
        <end position="23"/>
    </location>
</feature>
<dbReference type="GeneID" id="20199765"/>
<evidence type="ECO:0000313" key="4">
    <source>
        <dbReference type="Proteomes" id="UP000015101"/>
    </source>
</evidence>
<reference evidence="3" key="3">
    <citation type="submission" date="2015-06" db="UniProtKB">
        <authorList>
            <consortium name="EnsemblMetazoa"/>
        </authorList>
    </citation>
    <scope>IDENTIFICATION</scope>
</reference>
<dbReference type="Proteomes" id="UP000015101">
    <property type="component" value="Unassembled WGS sequence"/>
</dbReference>
<evidence type="ECO:0000256" key="1">
    <source>
        <dbReference type="SAM" id="MobiDB-lite"/>
    </source>
</evidence>
<proteinExistence type="predicted"/>
<feature type="region of interest" description="Disordered" evidence="1">
    <location>
        <begin position="98"/>
        <end position="130"/>
    </location>
</feature>
<gene>
    <name evidence="3" type="primary">20199765</name>
    <name evidence="2" type="ORF">HELRODRAFT_162802</name>
</gene>
<dbReference type="InParanoid" id="T1ET65"/>
<evidence type="ECO:0000313" key="3">
    <source>
        <dbReference type="EnsemblMetazoa" id="HelroP162802"/>
    </source>
</evidence>
<sequence length="342" mass="37696">MFYDPEFGFTQCEPKNQEVNNNHSKFDVNRSDGNDVHNNCGSNNNNKKCKFDVSGKGKLDDGHEEEERNKCKFNVTGTDGSVDDEEKVTNNSNIGVVDDEEEEVNGNDGGTDGSAEDEVKKLNNNNVGGNVDEENVMKKIDNDRDGVMKCDVGRSDKDEILSNCNVRMVKTVGRQAVEKDNKDNNSNVGVVIEPEEGLSEDCFASESENQVRHAMLKCGLLNVRSAVNKAPLLNDVIQANNLNVFIITETWVPSDAPNAIKYCLAPEGYSILQSHRGSSQGKRGGVGKKSEHITLKANKIYLYLGIVAECAKDEVIEKVKSNNINVLSCDPVFEKDQNEVKN</sequence>
<dbReference type="KEGG" id="hro:HELRODRAFT_162802"/>
<reference evidence="4" key="1">
    <citation type="submission" date="2012-12" db="EMBL/GenBank/DDBJ databases">
        <authorList>
            <person name="Hellsten U."/>
            <person name="Grimwood J."/>
            <person name="Chapman J.A."/>
            <person name="Shapiro H."/>
            <person name="Aerts A."/>
            <person name="Otillar R.P."/>
            <person name="Terry A.Y."/>
            <person name="Boore J.L."/>
            <person name="Simakov O."/>
            <person name="Marletaz F."/>
            <person name="Cho S.-J."/>
            <person name="Edsinger-Gonzales E."/>
            <person name="Havlak P."/>
            <person name="Kuo D.-H."/>
            <person name="Larsson T."/>
            <person name="Lv J."/>
            <person name="Arendt D."/>
            <person name="Savage R."/>
            <person name="Osoegawa K."/>
            <person name="de Jong P."/>
            <person name="Lindberg D.R."/>
            <person name="Seaver E.C."/>
            <person name="Weisblat D.A."/>
            <person name="Putnam N.H."/>
            <person name="Grigoriev I.V."/>
            <person name="Rokhsar D.S."/>
        </authorList>
    </citation>
    <scope>NUCLEOTIDE SEQUENCE</scope>
</reference>
<dbReference type="EMBL" id="KB097143">
    <property type="protein sequence ID" value="ESN99283.1"/>
    <property type="molecule type" value="Genomic_DNA"/>
</dbReference>
<evidence type="ECO:0000313" key="2">
    <source>
        <dbReference type="EMBL" id="ESN99283.1"/>
    </source>
</evidence>
<feature type="region of interest" description="Disordered" evidence="1">
    <location>
        <begin position="1"/>
        <end position="44"/>
    </location>
</feature>
<reference evidence="2 4" key="2">
    <citation type="journal article" date="2013" name="Nature">
        <title>Insights into bilaterian evolution from three spiralian genomes.</title>
        <authorList>
            <person name="Simakov O."/>
            <person name="Marletaz F."/>
            <person name="Cho S.J."/>
            <person name="Edsinger-Gonzales E."/>
            <person name="Havlak P."/>
            <person name="Hellsten U."/>
            <person name="Kuo D.H."/>
            <person name="Larsson T."/>
            <person name="Lv J."/>
            <person name="Arendt D."/>
            <person name="Savage R."/>
            <person name="Osoegawa K."/>
            <person name="de Jong P."/>
            <person name="Grimwood J."/>
            <person name="Chapman J.A."/>
            <person name="Shapiro H."/>
            <person name="Aerts A."/>
            <person name="Otillar R.P."/>
            <person name="Terry A.Y."/>
            <person name="Boore J.L."/>
            <person name="Grigoriev I.V."/>
            <person name="Lindberg D.R."/>
            <person name="Seaver E.C."/>
            <person name="Weisblat D.A."/>
            <person name="Putnam N.H."/>
            <person name="Rokhsar D.S."/>
        </authorList>
    </citation>
    <scope>NUCLEOTIDE SEQUENCE</scope>
</reference>
<dbReference type="HOGENOM" id="CLU_812055_0_0_1"/>
<name>T1ET65_HELRO</name>
<keyword evidence="4" id="KW-1185">Reference proteome</keyword>
<dbReference type="EMBL" id="AMQM01001179">
    <property type="status" value="NOT_ANNOTATED_CDS"/>
    <property type="molecule type" value="Genomic_DNA"/>
</dbReference>
<protein>
    <submittedName>
        <fullName evidence="2 3">Uncharacterized protein</fullName>
    </submittedName>
</protein>
<dbReference type="CTD" id="20199765"/>
<organism evidence="3 4">
    <name type="scientific">Helobdella robusta</name>
    <name type="common">Californian leech</name>
    <dbReference type="NCBI Taxonomy" id="6412"/>
    <lineage>
        <taxon>Eukaryota</taxon>
        <taxon>Metazoa</taxon>
        <taxon>Spiralia</taxon>
        <taxon>Lophotrochozoa</taxon>
        <taxon>Annelida</taxon>
        <taxon>Clitellata</taxon>
        <taxon>Hirudinea</taxon>
        <taxon>Rhynchobdellida</taxon>
        <taxon>Glossiphoniidae</taxon>
        <taxon>Helobdella</taxon>
    </lineage>
</organism>